<evidence type="ECO:0000313" key="7">
    <source>
        <dbReference type="EMBL" id="OQV19017.1"/>
    </source>
</evidence>
<name>A0A1W0WV34_HYPEX</name>
<comment type="caution">
    <text evidence="7">The sequence shown here is derived from an EMBL/GenBank/DDBJ whole genome shotgun (WGS) entry which is preliminary data.</text>
</comment>
<dbReference type="GO" id="GO:0004521">
    <property type="term" value="F:RNA endonuclease activity"/>
    <property type="evidence" value="ECO:0007669"/>
    <property type="project" value="InterPro"/>
</dbReference>
<accession>A0A1W0WV34</accession>
<evidence type="ECO:0000256" key="6">
    <source>
        <dbReference type="SAM" id="Phobius"/>
    </source>
</evidence>
<sequence length="102" mass="11476">MLKICGPKLAITGIIISVWGLFQLVLMGVFFFVESPALIEDLPMEEHDYIQDAYQNHGIKIQAAYRQQALNCWVCAGLYALLLIFSGQQAFQSLRQSSYTGM</sequence>
<evidence type="ECO:0000256" key="2">
    <source>
        <dbReference type="ARBA" id="ARBA00008458"/>
    </source>
</evidence>
<gene>
    <name evidence="7" type="ORF">BV898_06874</name>
</gene>
<dbReference type="Proteomes" id="UP000192578">
    <property type="component" value="Unassembled WGS sequence"/>
</dbReference>
<comment type="subcellular location">
    <subcellularLocation>
        <location evidence="1">Membrane</location>
        <topology evidence="1">Multi-pass membrane protein</topology>
    </subcellularLocation>
</comment>
<feature type="transmembrane region" description="Helical" evidence="6">
    <location>
        <begin position="68"/>
        <end position="85"/>
    </location>
</feature>
<evidence type="ECO:0000313" key="8">
    <source>
        <dbReference type="Proteomes" id="UP000192578"/>
    </source>
</evidence>
<evidence type="ECO:0000256" key="5">
    <source>
        <dbReference type="ARBA" id="ARBA00023136"/>
    </source>
</evidence>
<protein>
    <submittedName>
        <fullName evidence="7">Ribonuclease kappa</fullName>
    </submittedName>
</protein>
<keyword evidence="8" id="KW-1185">Reference proteome</keyword>
<proteinExistence type="inferred from homology"/>
<dbReference type="EMBL" id="MTYJ01000043">
    <property type="protein sequence ID" value="OQV19017.1"/>
    <property type="molecule type" value="Genomic_DNA"/>
</dbReference>
<dbReference type="InterPro" id="IPR026770">
    <property type="entry name" value="RNase_K"/>
</dbReference>
<comment type="similarity">
    <text evidence="2">Belongs to the RNase K family.</text>
</comment>
<dbReference type="AlphaFoldDB" id="A0A1W0WV34"/>
<dbReference type="PANTHER" id="PTHR31733">
    <property type="entry name" value="RIBONUCLEASE KAPPA"/>
    <property type="match status" value="1"/>
</dbReference>
<keyword evidence="5 6" id="KW-0472">Membrane</keyword>
<dbReference type="GO" id="GO:0016020">
    <property type="term" value="C:membrane"/>
    <property type="evidence" value="ECO:0007669"/>
    <property type="project" value="UniProtKB-SubCell"/>
</dbReference>
<keyword evidence="4 6" id="KW-1133">Transmembrane helix</keyword>
<evidence type="ECO:0000256" key="4">
    <source>
        <dbReference type="ARBA" id="ARBA00022989"/>
    </source>
</evidence>
<evidence type="ECO:0000256" key="3">
    <source>
        <dbReference type="ARBA" id="ARBA00022692"/>
    </source>
</evidence>
<keyword evidence="3 6" id="KW-0812">Transmembrane</keyword>
<evidence type="ECO:0000256" key="1">
    <source>
        <dbReference type="ARBA" id="ARBA00004141"/>
    </source>
</evidence>
<dbReference type="OrthoDB" id="67317at2759"/>
<organism evidence="7 8">
    <name type="scientific">Hypsibius exemplaris</name>
    <name type="common">Freshwater tardigrade</name>
    <dbReference type="NCBI Taxonomy" id="2072580"/>
    <lineage>
        <taxon>Eukaryota</taxon>
        <taxon>Metazoa</taxon>
        <taxon>Ecdysozoa</taxon>
        <taxon>Tardigrada</taxon>
        <taxon>Eutardigrada</taxon>
        <taxon>Parachela</taxon>
        <taxon>Hypsibioidea</taxon>
        <taxon>Hypsibiidae</taxon>
        <taxon>Hypsibius</taxon>
    </lineage>
</organism>
<feature type="transmembrane region" description="Helical" evidence="6">
    <location>
        <begin position="9"/>
        <end position="33"/>
    </location>
</feature>
<reference evidence="8" key="1">
    <citation type="submission" date="2017-01" db="EMBL/GenBank/DDBJ databases">
        <title>Comparative genomics of anhydrobiosis in the tardigrade Hypsibius dujardini.</title>
        <authorList>
            <person name="Yoshida Y."/>
            <person name="Koutsovoulos G."/>
            <person name="Laetsch D."/>
            <person name="Stevens L."/>
            <person name="Kumar S."/>
            <person name="Horikawa D."/>
            <person name="Ishino K."/>
            <person name="Komine S."/>
            <person name="Tomita M."/>
            <person name="Blaxter M."/>
            <person name="Arakawa K."/>
        </authorList>
    </citation>
    <scope>NUCLEOTIDE SEQUENCE [LARGE SCALE GENOMIC DNA]</scope>
    <source>
        <strain evidence="8">Z151</strain>
    </source>
</reference>